<dbReference type="AlphaFoldDB" id="A0A9Q0ALP0"/>
<reference evidence="6" key="1">
    <citation type="submission" date="2021-03" db="EMBL/GenBank/DDBJ databases">
        <title>Revisited historic fungal species revealed as producer of novel bioactive compounds through whole genome sequencing and comparative genomics.</title>
        <authorList>
            <person name="Vignolle G.A."/>
            <person name="Hochenegger N."/>
            <person name="Mach R.L."/>
            <person name="Mach-Aigner A.R."/>
            <person name="Javad Rahimi M."/>
            <person name="Salim K.A."/>
            <person name="Chan C.M."/>
            <person name="Lim L.B.L."/>
            <person name="Cai F."/>
            <person name="Druzhinina I.S."/>
            <person name="U'Ren J.M."/>
            <person name="Derntl C."/>
        </authorList>
    </citation>
    <scope>NUCLEOTIDE SEQUENCE</scope>
    <source>
        <strain evidence="6">TUCIM 5799</strain>
    </source>
</reference>
<dbReference type="SUPFAM" id="SSF53474">
    <property type="entry name" value="alpha/beta-Hydrolases"/>
    <property type="match status" value="1"/>
</dbReference>
<comment type="caution">
    <text evidence="6">The sequence shown here is derived from an EMBL/GenBank/DDBJ whole genome shotgun (WGS) entry which is preliminary data.</text>
</comment>
<keyword evidence="7" id="KW-1185">Reference proteome</keyword>
<dbReference type="InterPro" id="IPR013595">
    <property type="entry name" value="Pept_S33_TAP-like_C"/>
</dbReference>
<evidence type="ECO:0000313" key="7">
    <source>
        <dbReference type="Proteomes" id="UP000829685"/>
    </source>
</evidence>
<dbReference type="Gene3D" id="3.40.50.1820">
    <property type="entry name" value="alpha/beta hydrolase"/>
    <property type="match status" value="2"/>
</dbReference>
<feature type="chain" id="PRO_5040177200" description="Alpha/beta-hydrolase" evidence="3">
    <location>
        <begin position="19"/>
        <end position="553"/>
    </location>
</feature>
<dbReference type="Pfam" id="PF08386">
    <property type="entry name" value="Abhydrolase_4"/>
    <property type="match status" value="1"/>
</dbReference>
<sequence>MKFHSLLVLPGLLHLAAASCSKQCTFDSIVPSTTLTWCPCYDGFFCAKLDVPLDYQNPDFARASVPIIKYPAASNSSFGPYQGMVLLNPGGPGGSGVNLARENGTLVQAVVGNNVDVVGFDIRGTWLSKPVANCSGNLNLRRNVSLTSRFVPRLLDEYYESYIEYGKELGAECEKTSGGETGAGRYMSTAIIARDMLSIVDAFAQTDDGARAAKPSHLLNYYGISYGSFLGQTFASMFPDRVGNVILDGILSPEGYLANGVSNGINHLDGIIASFFVYCHEAGQAACSYYTGSTPRDIYERFNRSFTQLDPQKAEALNWSNATDINLALLTLKVGLLTAAHSPLDIFGILSPILTALEGALSTQSITTWTSQVMAIIGDPTVAGYENPEWSLGVACSDEDNRWYNKTLSDIRPLLADLQEQSIIGEVWSRSWLGCLGWSIKASEIFTGPFGGDTATPILFVSNTHDSVTPIENAISSAPKYKNAQILTIDGTGHTMVATQNKCAFAKVAAYFQANQMPGEDSFCPLEAGPFGIVLNGTLQENIDQAGLSDLVH</sequence>
<dbReference type="PANTHER" id="PTHR43248:SF25">
    <property type="entry name" value="AB HYDROLASE-1 DOMAIN-CONTAINING PROTEIN-RELATED"/>
    <property type="match status" value="1"/>
</dbReference>
<dbReference type="EMBL" id="JAFIMR010000028">
    <property type="protein sequence ID" value="KAI1861878.1"/>
    <property type="molecule type" value="Genomic_DNA"/>
</dbReference>
<dbReference type="Pfam" id="PF00561">
    <property type="entry name" value="Abhydrolase_1"/>
    <property type="match status" value="1"/>
</dbReference>
<dbReference type="GO" id="GO:0016787">
    <property type="term" value="F:hydrolase activity"/>
    <property type="evidence" value="ECO:0007669"/>
    <property type="project" value="UniProtKB-KW"/>
</dbReference>
<protein>
    <recommendedName>
        <fullName evidence="8">Alpha/beta-hydrolase</fullName>
    </recommendedName>
</protein>
<feature type="signal peptide" evidence="3">
    <location>
        <begin position="1"/>
        <end position="18"/>
    </location>
</feature>
<name>A0A9Q0ALP0_9PEZI</name>
<evidence type="ECO:0000259" key="4">
    <source>
        <dbReference type="Pfam" id="PF00561"/>
    </source>
</evidence>
<evidence type="ECO:0000256" key="1">
    <source>
        <dbReference type="ARBA" id="ARBA00010088"/>
    </source>
</evidence>
<dbReference type="Proteomes" id="UP000829685">
    <property type="component" value="Unassembled WGS sequence"/>
</dbReference>
<evidence type="ECO:0008006" key="8">
    <source>
        <dbReference type="Google" id="ProtNLM"/>
    </source>
</evidence>
<dbReference type="InterPro" id="IPR051601">
    <property type="entry name" value="Serine_prot/Carboxylest_S33"/>
</dbReference>
<evidence type="ECO:0000256" key="2">
    <source>
        <dbReference type="ARBA" id="ARBA00022801"/>
    </source>
</evidence>
<evidence type="ECO:0000259" key="5">
    <source>
        <dbReference type="Pfam" id="PF08386"/>
    </source>
</evidence>
<feature type="domain" description="AB hydrolase-1" evidence="4">
    <location>
        <begin position="85"/>
        <end position="251"/>
    </location>
</feature>
<keyword evidence="2" id="KW-0378">Hydrolase</keyword>
<accession>A0A9Q0ALP0</accession>
<dbReference type="InterPro" id="IPR000073">
    <property type="entry name" value="AB_hydrolase_1"/>
</dbReference>
<proteinExistence type="inferred from homology"/>
<gene>
    <name evidence="6" type="ORF">JX265_009381</name>
</gene>
<dbReference type="PANTHER" id="PTHR43248">
    <property type="entry name" value="2-SUCCINYL-6-HYDROXY-2,4-CYCLOHEXADIENE-1-CARBOXYLATE SYNTHASE"/>
    <property type="match status" value="1"/>
</dbReference>
<evidence type="ECO:0000256" key="3">
    <source>
        <dbReference type="SAM" id="SignalP"/>
    </source>
</evidence>
<keyword evidence="3" id="KW-0732">Signal</keyword>
<organism evidence="6 7">
    <name type="scientific">Neoarthrinium moseri</name>
    <dbReference type="NCBI Taxonomy" id="1658444"/>
    <lineage>
        <taxon>Eukaryota</taxon>
        <taxon>Fungi</taxon>
        <taxon>Dikarya</taxon>
        <taxon>Ascomycota</taxon>
        <taxon>Pezizomycotina</taxon>
        <taxon>Sordariomycetes</taxon>
        <taxon>Xylariomycetidae</taxon>
        <taxon>Amphisphaeriales</taxon>
        <taxon>Apiosporaceae</taxon>
        <taxon>Neoarthrinium</taxon>
    </lineage>
</organism>
<evidence type="ECO:0000313" key="6">
    <source>
        <dbReference type="EMBL" id="KAI1861878.1"/>
    </source>
</evidence>
<feature type="domain" description="Peptidase S33 tripeptidyl aminopeptidase-like C-terminal" evidence="5">
    <location>
        <begin position="423"/>
        <end position="524"/>
    </location>
</feature>
<comment type="similarity">
    <text evidence="1">Belongs to the peptidase S33 family.</text>
</comment>
<dbReference type="InterPro" id="IPR029058">
    <property type="entry name" value="AB_hydrolase_fold"/>
</dbReference>
<dbReference type="PROSITE" id="PS51257">
    <property type="entry name" value="PROKAR_LIPOPROTEIN"/>
    <property type="match status" value="1"/>
</dbReference>